<comment type="caution">
    <text evidence="2">The sequence shown here is derived from an EMBL/GenBank/DDBJ whole genome shotgun (WGS) entry which is preliminary data.</text>
</comment>
<keyword evidence="3" id="KW-1185">Reference proteome</keyword>
<dbReference type="AlphaFoldDB" id="A0AAD7IPR1"/>
<dbReference type="Proteomes" id="UP001215598">
    <property type="component" value="Unassembled WGS sequence"/>
</dbReference>
<evidence type="ECO:0000256" key="1">
    <source>
        <dbReference type="SAM" id="MobiDB-lite"/>
    </source>
</evidence>
<evidence type="ECO:0000313" key="3">
    <source>
        <dbReference type="Proteomes" id="UP001215598"/>
    </source>
</evidence>
<proteinExistence type="predicted"/>
<reference evidence="2" key="1">
    <citation type="submission" date="2023-03" db="EMBL/GenBank/DDBJ databases">
        <title>Massive genome expansion in bonnet fungi (Mycena s.s.) driven by repeated elements and novel gene families across ecological guilds.</title>
        <authorList>
            <consortium name="Lawrence Berkeley National Laboratory"/>
            <person name="Harder C.B."/>
            <person name="Miyauchi S."/>
            <person name="Viragh M."/>
            <person name="Kuo A."/>
            <person name="Thoen E."/>
            <person name="Andreopoulos B."/>
            <person name="Lu D."/>
            <person name="Skrede I."/>
            <person name="Drula E."/>
            <person name="Henrissat B."/>
            <person name="Morin E."/>
            <person name="Kohler A."/>
            <person name="Barry K."/>
            <person name="LaButti K."/>
            <person name="Morin E."/>
            <person name="Salamov A."/>
            <person name="Lipzen A."/>
            <person name="Mereny Z."/>
            <person name="Hegedus B."/>
            <person name="Baldrian P."/>
            <person name="Stursova M."/>
            <person name="Weitz H."/>
            <person name="Taylor A."/>
            <person name="Grigoriev I.V."/>
            <person name="Nagy L.G."/>
            <person name="Martin F."/>
            <person name="Kauserud H."/>
        </authorList>
    </citation>
    <scope>NUCLEOTIDE SEQUENCE</scope>
    <source>
        <strain evidence="2">CBHHK182m</strain>
    </source>
</reference>
<feature type="region of interest" description="Disordered" evidence="1">
    <location>
        <begin position="73"/>
        <end position="109"/>
    </location>
</feature>
<accession>A0AAD7IPR1</accession>
<evidence type="ECO:0000313" key="2">
    <source>
        <dbReference type="EMBL" id="KAJ7747864.1"/>
    </source>
</evidence>
<sequence length="142" mass="16065">MSRLDRQKIFDELFMEREVLGKAIASLNTARRKGNINKLRSKVRIKNCPSARRRQNSDKISVAAATKSSDKIIKTGQISIRPTSDKQGSYEENGGILMGSEKTTVRRTRADTGWQRFGHVWNKYEQRSRSMCSRSTGRAAGT</sequence>
<gene>
    <name evidence="2" type="ORF">B0H16DRAFT_1461946</name>
</gene>
<dbReference type="EMBL" id="JARKIB010000075">
    <property type="protein sequence ID" value="KAJ7747864.1"/>
    <property type="molecule type" value="Genomic_DNA"/>
</dbReference>
<feature type="compositionally biased region" description="Polar residues" evidence="1">
    <location>
        <begin position="76"/>
        <end position="87"/>
    </location>
</feature>
<name>A0AAD7IPR1_9AGAR</name>
<protein>
    <submittedName>
        <fullName evidence="2">Uncharacterized protein</fullName>
    </submittedName>
</protein>
<organism evidence="2 3">
    <name type="scientific">Mycena metata</name>
    <dbReference type="NCBI Taxonomy" id="1033252"/>
    <lineage>
        <taxon>Eukaryota</taxon>
        <taxon>Fungi</taxon>
        <taxon>Dikarya</taxon>
        <taxon>Basidiomycota</taxon>
        <taxon>Agaricomycotina</taxon>
        <taxon>Agaricomycetes</taxon>
        <taxon>Agaricomycetidae</taxon>
        <taxon>Agaricales</taxon>
        <taxon>Marasmiineae</taxon>
        <taxon>Mycenaceae</taxon>
        <taxon>Mycena</taxon>
    </lineage>
</organism>